<name>A0A024U6K9_9STRA</name>
<protein>
    <submittedName>
        <fullName evidence="2">Uncharacterized protein</fullName>
    </submittedName>
</protein>
<proteinExistence type="predicted"/>
<dbReference type="AlphaFoldDB" id="A0A024U6K9"/>
<reference evidence="2" key="1">
    <citation type="submission" date="2013-12" db="EMBL/GenBank/DDBJ databases">
        <title>The Genome Sequence of Aphanomyces invadans NJM9701.</title>
        <authorList>
            <consortium name="The Broad Institute Genomics Platform"/>
            <person name="Russ C."/>
            <person name="Tyler B."/>
            <person name="van West P."/>
            <person name="Dieguez-Uribeondo J."/>
            <person name="Young S.K."/>
            <person name="Zeng Q."/>
            <person name="Gargeya S."/>
            <person name="Fitzgerald M."/>
            <person name="Abouelleil A."/>
            <person name="Alvarado L."/>
            <person name="Chapman S.B."/>
            <person name="Gainer-Dewar J."/>
            <person name="Goldberg J."/>
            <person name="Griggs A."/>
            <person name="Gujja S."/>
            <person name="Hansen M."/>
            <person name="Howarth C."/>
            <person name="Imamovic A."/>
            <person name="Ireland A."/>
            <person name="Larimer J."/>
            <person name="McCowan C."/>
            <person name="Murphy C."/>
            <person name="Pearson M."/>
            <person name="Poon T.W."/>
            <person name="Priest M."/>
            <person name="Roberts A."/>
            <person name="Saif S."/>
            <person name="Shea T."/>
            <person name="Sykes S."/>
            <person name="Wortman J."/>
            <person name="Nusbaum C."/>
            <person name="Birren B."/>
        </authorList>
    </citation>
    <scope>NUCLEOTIDE SEQUENCE [LARGE SCALE GENOMIC DNA]</scope>
    <source>
        <strain evidence="2">NJM9701</strain>
    </source>
</reference>
<dbReference type="EMBL" id="KI913962">
    <property type="protein sequence ID" value="ETW01517.1"/>
    <property type="molecule type" value="Genomic_DNA"/>
</dbReference>
<sequence length="248" mass="26480">MPTDAGCVLAFPNCKSESYRLPKRSRWLCATLLVTPSSRPILNSIGSFSVLLPETPTTSVALPTFAIQSATAATTTPLRNSFLMQSSSQPNSAALQPKQCTIKSIRKANTIQAQHDPSSFGNYPSTFVEPPDAAACTTYVDATTRRTLLVQSMDKHPPAWSPLEPTSEAACDAADTIQTILAILRMASALDLPQRLIAGSGQAPSPVHSVPESYGTTPHLSRLGATWPPTKSTRHLSDGRPTLLCTAH</sequence>
<organism evidence="2">
    <name type="scientific">Aphanomyces invadans</name>
    <dbReference type="NCBI Taxonomy" id="157072"/>
    <lineage>
        <taxon>Eukaryota</taxon>
        <taxon>Sar</taxon>
        <taxon>Stramenopiles</taxon>
        <taxon>Oomycota</taxon>
        <taxon>Saprolegniomycetes</taxon>
        <taxon>Saprolegniales</taxon>
        <taxon>Verrucalvaceae</taxon>
        <taxon>Aphanomyces</taxon>
    </lineage>
</organism>
<evidence type="ECO:0000256" key="1">
    <source>
        <dbReference type="SAM" id="MobiDB-lite"/>
    </source>
</evidence>
<feature type="region of interest" description="Disordered" evidence="1">
    <location>
        <begin position="203"/>
        <end position="248"/>
    </location>
</feature>
<dbReference type="RefSeq" id="XP_008869365.1">
    <property type="nucleotide sequence ID" value="XM_008871143.1"/>
</dbReference>
<dbReference type="VEuPathDB" id="FungiDB:H310_06181"/>
<dbReference type="GeneID" id="20083231"/>
<gene>
    <name evidence="2" type="ORF">H310_06181</name>
</gene>
<evidence type="ECO:0000313" key="2">
    <source>
        <dbReference type="EMBL" id="ETW01517.1"/>
    </source>
</evidence>
<accession>A0A024U6K9</accession>